<keyword evidence="3" id="KW-1185">Reference proteome</keyword>
<evidence type="ECO:0000313" key="3">
    <source>
        <dbReference type="Proteomes" id="UP000279601"/>
    </source>
</evidence>
<proteinExistence type="predicted"/>
<dbReference type="KEGG" id="vg:65109354"/>
<dbReference type="Proteomes" id="UP000279601">
    <property type="component" value="Segment"/>
</dbReference>
<reference evidence="3" key="1">
    <citation type="submission" date="2016-09" db="EMBL/GenBank/DDBJ databases">
        <authorList>
            <person name="Kajsik M."/>
        </authorList>
    </citation>
    <scope>NUCLEOTIDE SEQUENCE [LARGE SCALE GENOMIC DNA]</scope>
</reference>
<dbReference type="EMBL" id="LT614807">
    <property type="protein sequence ID" value="SCN45899.1"/>
    <property type="molecule type" value="Genomic_DNA"/>
</dbReference>
<name>A0A1D3RKW7_9CAUD</name>
<feature type="domain" description="DUF7428" evidence="1">
    <location>
        <begin position="1"/>
        <end position="53"/>
    </location>
</feature>
<sequence length="55" mass="6270">MIITIPRNKAPEFERGMLSNPMIEVLGVTVSDTEVKYQLECPDFFHQIPTYAVAE</sequence>
<accession>A0A1D3RKW7</accession>
<dbReference type="RefSeq" id="YP_010091821.1">
    <property type="nucleotide sequence ID" value="NC_055726.1"/>
</dbReference>
<evidence type="ECO:0000259" key="1">
    <source>
        <dbReference type="Pfam" id="PF24204"/>
    </source>
</evidence>
<protein>
    <recommendedName>
        <fullName evidence="1">DUF7428 domain-containing protein</fullName>
    </recommendedName>
</protein>
<organism evidence="2 3">
    <name type="scientific">Cronobacter phage Pet-CM3-4</name>
    <dbReference type="NCBI Taxonomy" id="1892569"/>
    <lineage>
        <taxon>Viruses</taxon>
        <taxon>Duplodnaviria</taxon>
        <taxon>Heunggongvirae</taxon>
        <taxon>Uroviricota</taxon>
        <taxon>Caudoviricetes</taxon>
        <taxon>Pantevenvirales</taxon>
        <taxon>Straboviridae</taxon>
        <taxon>Tevenvirinae</taxon>
        <taxon>Karamvirus</taxon>
        <taxon>Karamvirus petcm34</taxon>
    </lineage>
</organism>
<dbReference type="InterPro" id="IPR055851">
    <property type="entry name" value="DUF7428"/>
</dbReference>
<dbReference type="Pfam" id="PF24204">
    <property type="entry name" value="DUF7428"/>
    <property type="match status" value="1"/>
</dbReference>
<dbReference type="GeneID" id="65109354"/>
<evidence type="ECO:0000313" key="2">
    <source>
        <dbReference type="EMBL" id="SCN45899.1"/>
    </source>
</evidence>